<dbReference type="InterPro" id="IPR015424">
    <property type="entry name" value="PyrdxlP-dep_Trfase"/>
</dbReference>
<dbReference type="Gene3D" id="3.90.1150.10">
    <property type="entry name" value="Aspartate Aminotransferase, domain 1"/>
    <property type="match status" value="1"/>
</dbReference>
<dbReference type="OrthoDB" id="9813612at2"/>
<dbReference type="InterPro" id="IPR004839">
    <property type="entry name" value="Aminotransferase_I/II_large"/>
</dbReference>
<dbReference type="RefSeq" id="WP_159822753.1">
    <property type="nucleotide sequence ID" value="NZ_CABWNB010000002.1"/>
</dbReference>
<dbReference type="GO" id="GO:0030170">
    <property type="term" value="F:pyridoxal phosphate binding"/>
    <property type="evidence" value="ECO:0007669"/>
    <property type="project" value="InterPro"/>
</dbReference>
<sequence length="341" mass="37106">MQLKKTIWRLRAQGGYDRPPVWRLPTTKTVTGALSQTIQGAPAPSLTALQEAFAAYLQRHGAAVTPAAIRFGIRKEELATLWEAGHIFAVTEPDELTVFDRQVAEGHTGDWDSGYYRGVEYISGFDEIDWRIGLPAHEPGLLYIAQPSLATGVALTARDQLRWVRYAEQSGLTLIADASFAPYLREAQSFYAIDGAAACVLTVYDFAALGLPGLTAVVVPDEFVADRSDQHAYPAADVVRKYLGAPDVSPLLLAGLHAWLSDAGQTEWSAILEAYAARQKTVRDELTASGIPYWGEPTLPYLWLAAQDLPKHEAFAATELVAGEVYGGAGETFAQLRLTQA</sequence>
<dbReference type="EMBL" id="JACHHI010000003">
    <property type="protein sequence ID" value="MBB6477799.1"/>
    <property type="molecule type" value="Genomic_DNA"/>
</dbReference>
<evidence type="ECO:0000259" key="1">
    <source>
        <dbReference type="Pfam" id="PF00155"/>
    </source>
</evidence>
<accession>A0A841R440</accession>
<dbReference type="GO" id="GO:0003824">
    <property type="term" value="F:catalytic activity"/>
    <property type="evidence" value="ECO:0007669"/>
    <property type="project" value="UniProtKB-ARBA"/>
</dbReference>
<proteinExistence type="predicted"/>
<dbReference type="GeneID" id="93486115"/>
<gene>
    <name evidence="2" type="ORF">HNR45_000832</name>
</gene>
<dbReference type="Proteomes" id="UP000591941">
    <property type="component" value="Unassembled WGS sequence"/>
</dbReference>
<dbReference type="InterPro" id="IPR015421">
    <property type="entry name" value="PyrdxlP-dep_Trfase_major"/>
</dbReference>
<feature type="domain" description="Aminotransferase class I/classII large" evidence="1">
    <location>
        <begin position="138"/>
        <end position="332"/>
    </location>
</feature>
<evidence type="ECO:0000313" key="2">
    <source>
        <dbReference type="EMBL" id="MBB6477799.1"/>
    </source>
</evidence>
<keyword evidence="3" id="KW-1185">Reference proteome</keyword>
<evidence type="ECO:0000313" key="3">
    <source>
        <dbReference type="Proteomes" id="UP000591941"/>
    </source>
</evidence>
<dbReference type="InterPro" id="IPR015422">
    <property type="entry name" value="PyrdxlP-dep_Trfase_small"/>
</dbReference>
<dbReference type="Gene3D" id="3.40.640.10">
    <property type="entry name" value="Type I PLP-dependent aspartate aminotransferase-like (Major domain)"/>
    <property type="match status" value="1"/>
</dbReference>
<dbReference type="Pfam" id="PF00155">
    <property type="entry name" value="Aminotran_1_2"/>
    <property type="match status" value="1"/>
</dbReference>
<organism evidence="2 3">
    <name type="scientific">Negativicoccus succinicivorans</name>
    <dbReference type="NCBI Taxonomy" id="620903"/>
    <lineage>
        <taxon>Bacteria</taxon>
        <taxon>Bacillati</taxon>
        <taxon>Bacillota</taxon>
        <taxon>Negativicutes</taxon>
        <taxon>Veillonellales</taxon>
        <taxon>Veillonellaceae</taxon>
        <taxon>Negativicoccus</taxon>
    </lineage>
</organism>
<name>A0A841R440_9FIRM</name>
<protein>
    <recommendedName>
        <fullName evidence="1">Aminotransferase class I/classII large domain-containing protein</fullName>
    </recommendedName>
</protein>
<reference evidence="2 3" key="1">
    <citation type="submission" date="2020-08" db="EMBL/GenBank/DDBJ databases">
        <title>Genomic Encyclopedia of Type Strains, Phase IV (KMG-IV): sequencing the most valuable type-strain genomes for metagenomic binning, comparative biology and taxonomic classification.</title>
        <authorList>
            <person name="Goeker M."/>
        </authorList>
    </citation>
    <scope>NUCLEOTIDE SEQUENCE [LARGE SCALE GENOMIC DNA]</scope>
    <source>
        <strain evidence="2 3">DSM 21255</strain>
    </source>
</reference>
<dbReference type="SUPFAM" id="SSF53383">
    <property type="entry name" value="PLP-dependent transferases"/>
    <property type="match status" value="1"/>
</dbReference>
<comment type="caution">
    <text evidence="2">The sequence shown here is derived from an EMBL/GenBank/DDBJ whole genome shotgun (WGS) entry which is preliminary data.</text>
</comment>
<dbReference type="AlphaFoldDB" id="A0A841R440"/>